<dbReference type="AlphaFoldDB" id="A0AAE1NF69"/>
<keyword evidence="3" id="KW-1185">Reference proteome</keyword>
<dbReference type="EMBL" id="JAWZYT010006272">
    <property type="protein sequence ID" value="KAK4288518.1"/>
    <property type="molecule type" value="Genomic_DNA"/>
</dbReference>
<proteinExistence type="predicted"/>
<organism evidence="2 3">
    <name type="scientific">Petrolisthes manimaculis</name>
    <dbReference type="NCBI Taxonomy" id="1843537"/>
    <lineage>
        <taxon>Eukaryota</taxon>
        <taxon>Metazoa</taxon>
        <taxon>Ecdysozoa</taxon>
        <taxon>Arthropoda</taxon>
        <taxon>Crustacea</taxon>
        <taxon>Multicrustacea</taxon>
        <taxon>Malacostraca</taxon>
        <taxon>Eumalacostraca</taxon>
        <taxon>Eucarida</taxon>
        <taxon>Decapoda</taxon>
        <taxon>Pleocyemata</taxon>
        <taxon>Anomura</taxon>
        <taxon>Galatheoidea</taxon>
        <taxon>Porcellanidae</taxon>
        <taxon>Petrolisthes</taxon>
    </lineage>
</organism>
<feature type="transmembrane region" description="Helical" evidence="1">
    <location>
        <begin position="38"/>
        <end position="56"/>
    </location>
</feature>
<protein>
    <submittedName>
        <fullName evidence="2">Uncharacterized protein</fullName>
    </submittedName>
</protein>
<reference evidence="2" key="1">
    <citation type="submission" date="2023-11" db="EMBL/GenBank/DDBJ databases">
        <title>Genome assemblies of two species of porcelain crab, Petrolisthes cinctipes and Petrolisthes manimaculis (Anomura: Porcellanidae).</title>
        <authorList>
            <person name="Angst P."/>
        </authorList>
    </citation>
    <scope>NUCLEOTIDE SEQUENCE</scope>
    <source>
        <strain evidence="2">PB745_02</strain>
        <tissue evidence="2">Gill</tissue>
    </source>
</reference>
<sequence>MYCYYFCRRLYTTSVRVRSIETTSHKCWFTDSSSPHPLTNSFIIWLGGLFLVFIQVRKYRWWLSNVKLDQVHGVSARTRDSCWASTRSF</sequence>
<name>A0AAE1NF69_9EUCA</name>
<dbReference type="Proteomes" id="UP001292094">
    <property type="component" value="Unassembled WGS sequence"/>
</dbReference>
<keyword evidence="1" id="KW-0472">Membrane</keyword>
<keyword evidence="1" id="KW-0812">Transmembrane</keyword>
<evidence type="ECO:0000256" key="1">
    <source>
        <dbReference type="SAM" id="Phobius"/>
    </source>
</evidence>
<accession>A0AAE1NF69</accession>
<comment type="caution">
    <text evidence="2">The sequence shown here is derived from an EMBL/GenBank/DDBJ whole genome shotgun (WGS) entry which is preliminary data.</text>
</comment>
<gene>
    <name evidence="2" type="ORF">Pmani_038453</name>
</gene>
<evidence type="ECO:0000313" key="2">
    <source>
        <dbReference type="EMBL" id="KAK4288518.1"/>
    </source>
</evidence>
<keyword evidence="1" id="KW-1133">Transmembrane helix</keyword>
<evidence type="ECO:0000313" key="3">
    <source>
        <dbReference type="Proteomes" id="UP001292094"/>
    </source>
</evidence>